<evidence type="ECO:0000313" key="8">
    <source>
        <dbReference type="Proteomes" id="UP000054279"/>
    </source>
</evidence>
<organism evidence="7 8">
    <name type="scientific">Sphaerobolus stellatus (strain SS14)</name>
    <dbReference type="NCBI Taxonomy" id="990650"/>
    <lineage>
        <taxon>Eukaryota</taxon>
        <taxon>Fungi</taxon>
        <taxon>Dikarya</taxon>
        <taxon>Basidiomycota</taxon>
        <taxon>Agaricomycotina</taxon>
        <taxon>Agaricomycetes</taxon>
        <taxon>Phallomycetidae</taxon>
        <taxon>Geastrales</taxon>
        <taxon>Sphaerobolaceae</taxon>
        <taxon>Sphaerobolus</taxon>
    </lineage>
</organism>
<comment type="subcellular location">
    <subcellularLocation>
        <location evidence="2">Mitochondrion</location>
    </subcellularLocation>
</comment>
<evidence type="ECO:0000256" key="1">
    <source>
        <dbReference type="ARBA" id="ARBA00003757"/>
    </source>
</evidence>
<dbReference type="AlphaFoldDB" id="A0A0C9VFL2"/>
<dbReference type="InterPro" id="IPR029209">
    <property type="entry name" value="DML1/Misato_tubulin"/>
</dbReference>
<protein>
    <recommendedName>
        <fullName evidence="9">Protein DML1</fullName>
    </recommendedName>
</protein>
<dbReference type="InterPro" id="IPR049942">
    <property type="entry name" value="DML1/Misato"/>
</dbReference>
<sequence>MVKEIIYIHTSTGYLATHFFNSEQAYFKYDHDGNEKETNSEVDPDISFKEGLAADGTSTYTPRAVIVDYKSRFGSLSHINALQSGQEAVPEAMDPIWSGSVAEYRQAAIPQSSYHAKLDAGEDDLEDIEMEAVVSDDLTSKVRFWSDFSRVFFQPRGLLRIPDPGEWEREPAWQRGAERYKELDDDAAIMDNVFRLFAEECDQLQGLQISLDAPSMGAFTIQLLTQIRDEYAKLPILSFCSLSPFDPSRIELDETAACISALNDVLTLHELASLTSVTVPLQHPSTWKRGLWSSHINADFRKQYHSSAVLSAHIESATLPLRLKATMPSSSDIASYCAHLNWRGDTPFSALSGAFPLPVAPTDIPKYTYDFTHPTSLHKVYLDTESFITLLTLETFAQKDVFRGCNATERASTEKWISEAYPELRPPFHSMAYLDQPFPIPTSYPQFFKNLGPTGRPEKRSQRRVHSVPVYSSLQTTPRTAGLARSYAEFTDNVGRRGFGLMNDLNVEREFVKEVSETWWGWVGSYGGEEDKEDERGEDE</sequence>
<dbReference type="SUPFAM" id="SSF52490">
    <property type="entry name" value="Tubulin nucleotide-binding domain-like"/>
    <property type="match status" value="1"/>
</dbReference>
<evidence type="ECO:0000259" key="5">
    <source>
        <dbReference type="Pfam" id="PF10644"/>
    </source>
</evidence>
<proteinExistence type="inferred from homology"/>
<evidence type="ECO:0000313" key="7">
    <source>
        <dbReference type="EMBL" id="KIJ36380.1"/>
    </source>
</evidence>
<dbReference type="HOGENOM" id="CLU_022511_2_0_1"/>
<dbReference type="GO" id="GO:0007005">
    <property type="term" value="P:mitochondrion organization"/>
    <property type="evidence" value="ECO:0007669"/>
    <property type="project" value="InterPro"/>
</dbReference>
<dbReference type="Pfam" id="PF10644">
    <property type="entry name" value="Misat_Tub_SegII"/>
    <property type="match status" value="1"/>
</dbReference>
<keyword evidence="8" id="KW-1185">Reference proteome</keyword>
<dbReference type="OrthoDB" id="271881at2759"/>
<comment type="similarity">
    <text evidence="3">Belongs to the misato family.</text>
</comment>
<dbReference type="InterPro" id="IPR019605">
    <property type="entry name" value="Misato_II_tubulin-like"/>
</dbReference>
<reference evidence="7 8" key="1">
    <citation type="submission" date="2014-06" db="EMBL/GenBank/DDBJ databases">
        <title>Evolutionary Origins and Diversification of the Mycorrhizal Mutualists.</title>
        <authorList>
            <consortium name="DOE Joint Genome Institute"/>
            <consortium name="Mycorrhizal Genomics Consortium"/>
            <person name="Kohler A."/>
            <person name="Kuo A."/>
            <person name="Nagy L.G."/>
            <person name="Floudas D."/>
            <person name="Copeland A."/>
            <person name="Barry K.W."/>
            <person name="Cichocki N."/>
            <person name="Veneault-Fourrey C."/>
            <person name="LaButti K."/>
            <person name="Lindquist E.A."/>
            <person name="Lipzen A."/>
            <person name="Lundell T."/>
            <person name="Morin E."/>
            <person name="Murat C."/>
            <person name="Riley R."/>
            <person name="Ohm R."/>
            <person name="Sun H."/>
            <person name="Tunlid A."/>
            <person name="Henrissat B."/>
            <person name="Grigoriev I.V."/>
            <person name="Hibbett D.S."/>
            <person name="Martin F."/>
        </authorList>
    </citation>
    <scope>NUCLEOTIDE SEQUENCE [LARGE SCALE GENOMIC DNA]</scope>
    <source>
        <strain evidence="7 8">SS14</strain>
    </source>
</reference>
<accession>A0A0C9VFL2</accession>
<keyword evidence="4" id="KW-0496">Mitochondrion</keyword>
<dbReference type="Pfam" id="PF14881">
    <property type="entry name" value="Tubulin_3"/>
    <property type="match status" value="1"/>
</dbReference>
<evidence type="ECO:0000256" key="4">
    <source>
        <dbReference type="ARBA" id="ARBA00023128"/>
    </source>
</evidence>
<dbReference type="Gene3D" id="3.40.50.1440">
    <property type="entry name" value="Tubulin/FtsZ, GTPase domain"/>
    <property type="match status" value="1"/>
</dbReference>
<dbReference type="Proteomes" id="UP000054279">
    <property type="component" value="Unassembled WGS sequence"/>
</dbReference>
<dbReference type="InterPro" id="IPR036525">
    <property type="entry name" value="Tubulin/FtsZ_GTPase_sf"/>
</dbReference>
<feature type="domain" description="DML1/Misato tubulin" evidence="6">
    <location>
        <begin position="139"/>
        <end position="323"/>
    </location>
</feature>
<gene>
    <name evidence="7" type="ORF">M422DRAFT_232636</name>
</gene>
<dbReference type="GO" id="GO:0005739">
    <property type="term" value="C:mitochondrion"/>
    <property type="evidence" value="ECO:0007669"/>
    <property type="project" value="UniProtKB-SubCell"/>
</dbReference>
<name>A0A0C9VFL2_SPHS4</name>
<evidence type="ECO:0000256" key="2">
    <source>
        <dbReference type="ARBA" id="ARBA00004173"/>
    </source>
</evidence>
<evidence type="ECO:0008006" key="9">
    <source>
        <dbReference type="Google" id="ProtNLM"/>
    </source>
</evidence>
<evidence type="ECO:0000256" key="3">
    <source>
        <dbReference type="ARBA" id="ARBA00008507"/>
    </source>
</evidence>
<evidence type="ECO:0000259" key="6">
    <source>
        <dbReference type="Pfam" id="PF14881"/>
    </source>
</evidence>
<dbReference type="EMBL" id="KN837179">
    <property type="protein sequence ID" value="KIJ36380.1"/>
    <property type="molecule type" value="Genomic_DNA"/>
</dbReference>
<dbReference type="PANTHER" id="PTHR13391:SF0">
    <property type="entry name" value="PROTEIN MISATO HOMOLOG 1"/>
    <property type="match status" value="1"/>
</dbReference>
<dbReference type="PANTHER" id="PTHR13391">
    <property type="entry name" value="MITOCHONDRIAL DISTRIBUTION REGULATOR MISATO"/>
    <property type="match status" value="1"/>
</dbReference>
<feature type="domain" description="Misato Segment II tubulin-like" evidence="5">
    <location>
        <begin position="5"/>
        <end position="119"/>
    </location>
</feature>
<comment type="function">
    <text evidence="1">Involved in the partitioning of the mitochondrial organelle and mitochondrial DNA (mtDNA) inheritance.</text>
</comment>